<reference evidence="2" key="1">
    <citation type="submission" date="2016-06" db="EMBL/GenBank/DDBJ databases">
        <authorList>
            <person name="Sutton G."/>
            <person name="Brinkac L."/>
            <person name="Sanka R."/>
            <person name="Adams M."/>
            <person name="Lau E."/>
            <person name="Mehaffy C."/>
            <person name="Tameris M."/>
            <person name="Hatherill M."/>
            <person name="Hanekom W."/>
            <person name="Mahomed H."/>
            <person name="Mcshane H."/>
        </authorList>
    </citation>
    <scope>NUCLEOTIDE SEQUENCE [LARGE SCALE GENOMIC DNA]</scope>
    <source>
        <strain evidence="2">852002-10433_SCH5171157</strain>
    </source>
</reference>
<protein>
    <submittedName>
        <fullName evidence="1">Uncharacterized protein</fullName>
    </submittedName>
</protein>
<dbReference type="EMBL" id="LZSY01000080">
    <property type="protein sequence ID" value="OBB91943.1"/>
    <property type="molecule type" value="Genomic_DNA"/>
</dbReference>
<comment type="caution">
    <text evidence="1">The sequence shown here is derived from an EMBL/GenBank/DDBJ whole genome shotgun (WGS) entry which is preliminary data.</text>
</comment>
<proteinExistence type="predicted"/>
<dbReference type="Proteomes" id="UP000094008">
    <property type="component" value="Unassembled WGS sequence"/>
</dbReference>
<dbReference type="AlphaFoldDB" id="A0A1A0W6T5"/>
<name>A0A1A0W6T5_MYCPR</name>
<evidence type="ECO:0000313" key="1">
    <source>
        <dbReference type="EMBL" id="OBB91943.1"/>
    </source>
</evidence>
<dbReference type="OrthoDB" id="4773402at2"/>
<accession>A0A1A0W6T5</accession>
<dbReference type="RefSeq" id="WP_044518574.1">
    <property type="nucleotide sequence ID" value="NZ_JBLVUM010000002.1"/>
</dbReference>
<evidence type="ECO:0000313" key="2">
    <source>
        <dbReference type="Proteomes" id="UP000094008"/>
    </source>
</evidence>
<organism evidence="1 2">
    <name type="scientific">Mycolicibacterium peregrinum</name>
    <name type="common">Mycobacterium peregrinum</name>
    <dbReference type="NCBI Taxonomy" id="43304"/>
    <lineage>
        <taxon>Bacteria</taxon>
        <taxon>Bacillati</taxon>
        <taxon>Actinomycetota</taxon>
        <taxon>Actinomycetes</taxon>
        <taxon>Mycobacteriales</taxon>
        <taxon>Mycobacteriaceae</taxon>
        <taxon>Mycolicibacterium</taxon>
    </lineage>
</organism>
<gene>
    <name evidence="1" type="ORF">A5779_22790</name>
</gene>
<sequence length="171" mass="19379">MTMKLEWKMFLRGQIGPCPQWLEECDFSEEVAAIEENWIKTGKMLSWHNITGGFPIIGPKFLGLSDEQGLTLWFYTFPTFELFKEWALGAPEHVAIHNKLLEAMQARVGAGEQVDPNATLPGYSFHATDAPREQIPAMRAELRELYRQIEATDWVGVPSGAIQLMMLGDHD</sequence>